<protein>
    <recommendedName>
        <fullName evidence="6">C2H2-type domain-containing protein</fullName>
    </recommendedName>
</protein>
<keyword evidence="8" id="KW-1185">Reference proteome</keyword>
<evidence type="ECO:0000256" key="3">
    <source>
        <dbReference type="ARBA" id="ARBA00022771"/>
    </source>
</evidence>
<gene>
    <name evidence="7" type="ORF">HHI36_021633</name>
</gene>
<feature type="compositionally biased region" description="Polar residues" evidence="5">
    <location>
        <begin position="104"/>
        <end position="121"/>
    </location>
</feature>
<evidence type="ECO:0000313" key="7">
    <source>
        <dbReference type="EMBL" id="KAL3271136.1"/>
    </source>
</evidence>
<dbReference type="PROSITE" id="PS00028">
    <property type="entry name" value="ZINC_FINGER_C2H2_1"/>
    <property type="match status" value="1"/>
</dbReference>
<dbReference type="InterPro" id="IPR013087">
    <property type="entry name" value="Znf_C2H2_type"/>
</dbReference>
<keyword evidence="4" id="KW-0862">Zinc</keyword>
<sequence length="312" mass="36066">MEMNDSAQEVSCHEIEENISKIFDENGELQLDRNDELSRETDVNLENYKKNENSNKLDSPAEEVERLNSTEQRSHQNEELIGATNVKSGNLNEIQNPVKEGLRPNSTDCKSDSQSHAQDTQETAKFDSRYSSIVLIDYEKQNPIEKTLWSCPYCPYKATKLEYIHIHIADTHATVTCYKCQDCSYAHPQLSLLIEHVNRKHAKIKYQCPSCKCKFTTIWNCEGHILIRHAKKAEKLLQTVSKKRELSGSNRKCPFCDFINDSSSVLKRHVENEHQESIRFKCSYCTYKNIDIDDIADHMAEMHHDETGEVDF</sequence>
<feature type="domain" description="C2H2-type" evidence="6">
    <location>
        <begin position="208"/>
        <end position="229"/>
    </location>
</feature>
<reference evidence="7 8" key="1">
    <citation type="journal article" date="2021" name="BMC Biol.">
        <title>Horizontally acquired antibacterial genes associated with adaptive radiation of ladybird beetles.</title>
        <authorList>
            <person name="Li H.S."/>
            <person name="Tang X.F."/>
            <person name="Huang Y.H."/>
            <person name="Xu Z.Y."/>
            <person name="Chen M.L."/>
            <person name="Du X.Y."/>
            <person name="Qiu B.Y."/>
            <person name="Chen P.T."/>
            <person name="Zhang W."/>
            <person name="Slipinski A."/>
            <person name="Escalona H.E."/>
            <person name="Waterhouse R.M."/>
            <person name="Zwick A."/>
            <person name="Pang H."/>
        </authorList>
    </citation>
    <scope>NUCLEOTIDE SEQUENCE [LARGE SCALE GENOMIC DNA]</scope>
    <source>
        <strain evidence="7">SYSU2018</strain>
    </source>
</reference>
<keyword evidence="3" id="KW-0863">Zinc-finger</keyword>
<organism evidence="7 8">
    <name type="scientific">Cryptolaemus montrouzieri</name>
    <dbReference type="NCBI Taxonomy" id="559131"/>
    <lineage>
        <taxon>Eukaryota</taxon>
        <taxon>Metazoa</taxon>
        <taxon>Ecdysozoa</taxon>
        <taxon>Arthropoda</taxon>
        <taxon>Hexapoda</taxon>
        <taxon>Insecta</taxon>
        <taxon>Pterygota</taxon>
        <taxon>Neoptera</taxon>
        <taxon>Endopterygota</taxon>
        <taxon>Coleoptera</taxon>
        <taxon>Polyphaga</taxon>
        <taxon>Cucujiformia</taxon>
        <taxon>Coccinelloidea</taxon>
        <taxon>Coccinellidae</taxon>
        <taxon>Scymninae</taxon>
        <taxon>Scymnini</taxon>
        <taxon>Cryptolaemus</taxon>
    </lineage>
</organism>
<dbReference type="EMBL" id="JABFTP020000042">
    <property type="protein sequence ID" value="KAL3271136.1"/>
    <property type="molecule type" value="Genomic_DNA"/>
</dbReference>
<accession>A0ABD2MY87</accession>
<feature type="compositionally biased region" description="Basic and acidic residues" evidence="5">
    <location>
        <begin position="33"/>
        <end position="55"/>
    </location>
</feature>
<feature type="compositionally biased region" description="Basic and acidic residues" evidence="5">
    <location>
        <begin position="63"/>
        <end position="78"/>
    </location>
</feature>
<name>A0ABD2MY87_9CUCU</name>
<dbReference type="PANTHER" id="PTHR24379:SF121">
    <property type="entry name" value="C2H2-TYPE DOMAIN-CONTAINING PROTEIN"/>
    <property type="match status" value="1"/>
</dbReference>
<keyword evidence="2" id="KW-0677">Repeat</keyword>
<feature type="region of interest" description="Disordered" evidence="5">
    <location>
        <begin position="96"/>
        <end position="123"/>
    </location>
</feature>
<evidence type="ECO:0000256" key="2">
    <source>
        <dbReference type="ARBA" id="ARBA00022737"/>
    </source>
</evidence>
<dbReference type="AlphaFoldDB" id="A0ABD2MY87"/>
<comment type="caution">
    <text evidence="7">The sequence shown here is derived from an EMBL/GenBank/DDBJ whole genome shotgun (WGS) entry which is preliminary data.</text>
</comment>
<dbReference type="SMART" id="SM00355">
    <property type="entry name" value="ZnF_C2H2"/>
    <property type="match status" value="5"/>
</dbReference>
<dbReference type="PANTHER" id="PTHR24379">
    <property type="entry name" value="KRAB AND ZINC FINGER DOMAIN-CONTAINING"/>
    <property type="match status" value="1"/>
</dbReference>
<evidence type="ECO:0000259" key="6">
    <source>
        <dbReference type="PROSITE" id="PS00028"/>
    </source>
</evidence>
<evidence type="ECO:0000256" key="5">
    <source>
        <dbReference type="SAM" id="MobiDB-lite"/>
    </source>
</evidence>
<keyword evidence="1" id="KW-0479">Metal-binding</keyword>
<dbReference type="Gene3D" id="3.30.160.60">
    <property type="entry name" value="Classic Zinc Finger"/>
    <property type="match status" value="2"/>
</dbReference>
<evidence type="ECO:0000313" key="8">
    <source>
        <dbReference type="Proteomes" id="UP001516400"/>
    </source>
</evidence>
<dbReference type="Proteomes" id="UP001516400">
    <property type="component" value="Unassembled WGS sequence"/>
</dbReference>
<feature type="region of interest" description="Disordered" evidence="5">
    <location>
        <begin position="33"/>
        <end position="79"/>
    </location>
</feature>
<proteinExistence type="predicted"/>
<evidence type="ECO:0000256" key="1">
    <source>
        <dbReference type="ARBA" id="ARBA00022723"/>
    </source>
</evidence>
<dbReference type="GO" id="GO:0008270">
    <property type="term" value="F:zinc ion binding"/>
    <property type="evidence" value="ECO:0007669"/>
    <property type="project" value="UniProtKB-KW"/>
</dbReference>
<evidence type="ECO:0000256" key="4">
    <source>
        <dbReference type="ARBA" id="ARBA00022833"/>
    </source>
</evidence>